<dbReference type="EMBL" id="PDCK01000040">
    <property type="protein sequence ID" value="PRQ46629.1"/>
    <property type="molecule type" value="Genomic_DNA"/>
</dbReference>
<dbReference type="AlphaFoldDB" id="A0A2P6RJL3"/>
<proteinExistence type="predicted"/>
<accession>A0A2P6RJL3</accession>
<name>A0A2P6RJL3_ROSCH</name>
<dbReference type="Proteomes" id="UP000238479">
    <property type="component" value="Chromosome 2"/>
</dbReference>
<organism evidence="1 2">
    <name type="scientific">Rosa chinensis</name>
    <name type="common">China rose</name>
    <dbReference type="NCBI Taxonomy" id="74649"/>
    <lineage>
        <taxon>Eukaryota</taxon>
        <taxon>Viridiplantae</taxon>
        <taxon>Streptophyta</taxon>
        <taxon>Embryophyta</taxon>
        <taxon>Tracheophyta</taxon>
        <taxon>Spermatophyta</taxon>
        <taxon>Magnoliopsida</taxon>
        <taxon>eudicotyledons</taxon>
        <taxon>Gunneridae</taxon>
        <taxon>Pentapetalae</taxon>
        <taxon>rosids</taxon>
        <taxon>fabids</taxon>
        <taxon>Rosales</taxon>
        <taxon>Rosaceae</taxon>
        <taxon>Rosoideae</taxon>
        <taxon>Rosoideae incertae sedis</taxon>
        <taxon>Rosa</taxon>
    </lineage>
</organism>
<gene>
    <name evidence="1" type="ORF">RchiOBHm_Chr2g0091091</name>
</gene>
<sequence>MKNNESVPNRVVGPGQDDPCAICSKPFRFRDIVSVVGKEQQHIFHFDCYCYGVEVTRRLDDYAHGRRETSARCPLQRRNQPNVMNTCIAIVCRGVMDRALYRYDHKLPIGALNPNNVWVVDNVVLLPEVESGPEDYNYGGRIKEFVTGTFGETGDWEDYSISSSLLGTAGLNRNKRGF</sequence>
<keyword evidence="2" id="KW-1185">Reference proteome</keyword>
<evidence type="ECO:0000313" key="2">
    <source>
        <dbReference type="Proteomes" id="UP000238479"/>
    </source>
</evidence>
<protein>
    <submittedName>
        <fullName evidence="1">Putative transcription factor C2H2 family</fullName>
    </submittedName>
</protein>
<dbReference type="Gramene" id="PRQ46629">
    <property type="protein sequence ID" value="PRQ46629"/>
    <property type="gene ID" value="RchiOBHm_Chr2g0091091"/>
</dbReference>
<evidence type="ECO:0000313" key="1">
    <source>
        <dbReference type="EMBL" id="PRQ46629.1"/>
    </source>
</evidence>
<reference evidence="1 2" key="1">
    <citation type="journal article" date="2018" name="Nat. Genet.">
        <title>The Rosa genome provides new insights in the design of modern roses.</title>
        <authorList>
            <person name="Bendahmane M."/>
        </authorList>
    </citation>
    <scope>NUCLEOTIDE SEQUENCE [LARGE SCALE GENOMIC DNA]</scope>
    <source>
        <strain evidence="2">cv. Old Blush</strain>
    </source>
</reference>
<comment type="caution">
    <text evidence="1">The sequence shown here is derived from an EMBL/GenBank/DDBJ whole genome shotgun (WGS) entry which is preliminary data.</text>
</comment>